<name>A0A914DIK6_9BILA</name>
<accession>A0A914DIK6</accession>
<protein>
    <submittedName>
        <fullName evidence="2">Uncharacterized protein</fullName>
    </submittedName>
</protein>
<keyword evidence="1" id="KW-1185">Reference proteome</keyword>
<proteinExistence type="predicted"/>
<evidence type="ECO:0000313" key="1">
    <source>
        <dbReference type="Proteomes" id="UP000887540"/>
    </source>
</evidence>
<dbReference type="AlphaFoldDB" id="A0A914DIK6"/>
<evidence type="ECO:0000313" key="2">
    <source>
        <dbReference type="WBParaSite" id="ACRNAN_scaffold26180.g22788.t1"/>
    </source>
</evidence>
<dbReference type="WBParaSite" id="ACRNAN_scaffold26180.g22788.t1">
    <property type="protein sequence ID" value="ACRNAN_scaffold26180.g22788.t1"/>
    <property type="gene ID" value="ACRNAN_scaffold26180.g22788"/>
</dbReference>
<organism evidence="1 2">
    <name type="scientific">Acrobeloides nanus</name>
    <dbReference type="NCBI Taxonomy" id="290746"/>
    <lineage>
        <taxon>Eukaryota</taxon>
        <taxon>Metazoa</taxon>
        <taxon>Ecdysozoa</taxon>
        <taxon>Nematoda</taxon>
        <taxon>Chromadorea</taxon>
        <taxon>Rhabditida</taxon>
        <taxon>Tylenchina</taxon>
        <taxon>Cephalobomorpha</taxon>
        <taxon>Cephaloboidea</taxon>
        <taxon>Cephalobidae</taxon>
        <taxon>Acrobeloides</taxon>
    </lineage>
</organism>
<dbReference type="Proteomes" id="UP000887540">
    <property type="component" value="Unplaced"/>
</dbReference>
<sequence>SLPRLLERDVAGQLSFRDFLDGERNSRHSRELCLDPR</sequence>
<reference evidence="2" key="1">
    <citation type="submission" date="2022-11" db="UniProtKB">
        <authorList>
            <consortium name="WormBaseParasite"/>
        </authorList>
    </citation>
    <scope>IDENTIFICATION</scope>
</reference>